<dbReference type="GO" id="GO:0071978">
    <property type="term" value="P:bacterial-type flagellum-dependent swarming motility"/>
    <property type="evidence" value="ECO:0007669"/>
    <property type="project" value="TreeGrafter"/>
</dbReference>
<keyword evidence="13" id="KW-1185">Reference proteome</keyword>
<dbReference type="CDD" id="cd17908">
    <property type="entry name" value="FliM"/>
    <property type="match status" value="1"/>
</dbReference>
<keyword evidence="9" id="KW-0975">Bacterial flagellum</keyword>
<keyword evidence="12" id="KW-0966">Cell projection</keyword>
<dbReference type="GO" id="GO:0050918">
    <property type="term" value="P:positive chemotaxis"/>
    <property type="evidence" value="ECO:0007669"/>
    <property type="project" value="TreeGrafter"/>
</dbReference>
<comment type="caution">
    <text evidence="12">The sequence shown here is derived from an EMBL/GenBank/DDBJ whole genome shotgun (WGS) entry which is preliminary data.</text>
</comment>
<dbReference type="RefSeq" id="WP_284349827.1">
    <property type="nucleotide sequence ID" value="NZ_BRXS01000003.1"/>
</dbReference>
<dbReference type="PANTHER" id="PTHR30034:SF6">
    <property type="entry name" value="YOP PROTEINS TRANSLOCATION PROTEIN Q"/>
    <property type="match status" value="1"/>
</dbReference>
<gene>
    <name evidence="12" type="primary">fliM</name>
    <name evidence="12" type="ORF">rosag_18850</name>
</gene>
<dbReference type="PIRSF" id="PIRSF002888">
    <property type="entry name" value="FliM"/>
    <property type="match status" value="1"/>
</dbReference>
<dbReference type="PANTHER" id="PTHR30034">
    <property type="entry name" value="FLAGELLAR MOTOR SWITCH PROTEIN FLIM"/>
    <property type="match status" value="1"/>
</dbReference>
<evidence type="ECO:0000256" key="9">
    <source>
        <dbReference type="ARBA" id="ARBA00023143"/>
    </source>
</evidence>
<comment type="similarity">
    <text evidence="3">Belongs to the FliM family.</text>
</comment>
<dbReference type="InterPro" id="IPR001543">
    <property type="entry name" value="FliN-like_C"/>
</dbReference>
<dbReference type="GO" id="GO:0009425">
    <property type="term" value="C:bacterial-type flagellum basal body"/>
    <property type="evidence" value="ECO:0007669"/>
    <property type="project" value="UniProtKB-SubCell"/>
</dbReference>
<comment type="function">
    <text evidence="10">FliM is one of three proteins (FliG, FliN, FliM) that forms the rotor-mounted switch complex (C ring), located at the base of the basal body. This complex interacts with the CheY and CheZ chemotaxis proteins, in addition to contacting components of the motor that determine the direction of flagellar rotation.</text>
</comment>
<dbReference type="GO" id="GO:0003774">
    <property type="term" value="F:cytoskeletal motor activity"/>
    <property type="evidence" value="ECO:0007669"/>
    <property type="project" value="InterPro"/>
</dbReference>
<keyword evidence="12" id="KW-0969">Cilium</keyword>
<reference evidence="12" key="1">
    <citation type="submission" date="2022-08" db="EMBL/GenBank/DDBJ databases">
        <title>Draft genome sequencing of Roseisolibacter agri AW1220.</title>
        <authorList>
            <person name="Tobiishi Y."/>
            <person name="Tonouchi A."/>
        </authorList>
    </citation>
    <scope>NUCLEOTIDE SEQUENCE</scope>
    <source>
        <strain evidence="12">AW1220</strain>
    </source>
</reference>
<dbReference type="SUPFAM" id="SSF103039">
    <property type="entry name" value="CheC-like"/>
    <property type="match status" value="1"/>
</dbReference>
<dbReference type="InterPro" id="IPR036429">
    <property type="entry name" value="SpoA-like_sf"/>
</dbReference>
<dbReference type="InterPro" id="IPR028976">
    <property type="entry name" value="CheC-like_sf"/>
</dbReference>
<evidence type="ECO:0000256" key="1">
    <source>
        <dbReference type="ARBA" id="ARBA00004117"/>
    </source>
</evidence>
<dbReference type="Pfam" id="PF01052">
    <property type="entry name" value="FliMN_C"/>
    <property type="match status" value="1"/>
</dbReference>
<evidence type="ECO:0000256" key="2">
    <source>
        <dbReference type="ARBA" id="ARBA00004202"/>
    </source>
</evidence>
<evidence type="ECO:0000256" key="7">
    <source>
        <dbReference type="ARBA" id="ARBA00022779"/>
    </source>
</evidence>
<evidence type="ECO:0000256" key="3">
    <source>
        <dbReference type="ARBA" id="ARBA00011049"/>
    </source>
</evidence>
<accession>A0AA37Q639</accession>
<evidence type="ECO:0000256" key="8">
    <source>
        <dbReference type="ARBA" id="ARBA00023136"/>
    </source>
</evidence>
<organism evidence="12 13">
    <name type="scientific">Roseisolibacter agri</name>
    <dbReference type="NCBI Taxonomy" id="2014610"/>
    <lineage>
        <taxon>Bacteria</taxon>
        <taxon>Pseudomonadati</taxon>
        <taxon>Gemmatimonadota</taxon>
        <taxon>Gemmatimonadia</taxon>
        <taxon>Gemmatimonadales</taxon>
        <taxon>Gemmatimonadaceae</taxon>
        <taxon>Roseisolibacter</taxon>
    </lineage>
</organism>
<keyword evidence="12" id="KW-0282">Flagellum</keyword>
<evidence type="ECO:0000256" key="4">
    <source>
        <dbReference type="ARBA" id="ARBA00021898"/>
    </source>
</evidence>
<dbReference type="PRINTS" id="PR00955">
    <property type="entry name" value="FLGMOTORFLIM"/>
</dbReference>
<evidence type="ECO:0000313" key="12">
    <source>
        <dbReference type="EMBL" id="GLC25372.1"/>
    </source>
</evidence>
<dbReference type="Gene3D" id="2.30.330.10">
    <property type="entry name" value="SpoA-like"/>
    <property type="match status" value="1"/>
</dbReference>
<dbReference type="AlphaFoldDB" id="A0AA37Q639"/>
<comment type="subcellular location">
    <subcellularLocation>
        <location evidence="1">Bacterial flagellum basal body</location>
    </subcellularLocation>
    <subcellularLocation>
        <location evidence="2">Cell membrane</location>
        <topology evidence="2">Peripheral membrane protein</topology>
    </subcellularLocation>
</comment>
<name>A0AA37Q639_9BACT</name>
<dbReference type="InterPro" id="IPR001689">
    <property type="entry name" value="Flag_FliM"/>
</dbReference>
<dbReference type="Proteomes" id="UP001161325">
    <property type="component" value="Unassembled WGS sequence"/>
</dbReference>
<dbReference type="SUPFAM" id="SSF101801">
    <property type="entry name" value="Surface presentation of antigens (SPOA)"/>
    <property type="match status" value="1"/>
</dbReference>
<evidence type="ECO:0000256" key="6">
    <source>
        <dbReference type="ARBA" id="ARBA00022500"/>
    </source>
</evidence>
<protein>
    <recommendedName>
        <fullName evidence="4">Flagellar motor switch protein FliM</fullName>
    </recommendedName>
</protein>
<keyword evidence="5" id="KW-1003">Cell membrane</keyword>
<feature type="domain" description="Flagellar motor switch protein FliN-like C-terminal" evidence="11">
    <location>
        <begin position="263"/>
        <end position="333"/>
    </location>
</feature>
<keyword evidence="7" id="KW-0283">Flagellar rotation</keyword>
<evidence type="ECO:0000259" key="11">
    <source>
        <dbReference type="Pfam" id="PF01052"/>
    </source>
</evidence>
<dbReference type="Gene3D" id="3.40.1550.10">
    <property type="entry name" value="CheC-like"/>
    <property type="match status" value="1"/>
</dbReference>
<evidence type="ECO:0000256" key="5">
    <source>
        <dbReference type="ARBA" id="ARBA00022475"/>
    </source>
</evidence>
<dbReference type="Pfam" id="PF02154">
    <property type="entry name" value="FliM"/>
    <property type="match status" value="1"/>
</dbReference>
<evidence type="ECO:0000313" key="13">
    <source>
        <dbReference type="Proteomes" id="UP001161325"/>
    </source>
</evidence>
<dbReference type="GO" id="GO:0005886">
    <property type="term" value="C:plasma membrane"/>
    <property type="evidence" value="ECO:0007669"/>
    <property type="project" value="UniProtKB-SubCell"/>
</dbReference>
<dbReference type="EMBL" id="BRXS01000003">
    <property type="protein sequence ID" value="GLC25372.1"/>
    <property type="molecule type" value="Genomic_DNA"/>
</dbReference>
<keyword evidence="6" id="KW-0145">Chemotaxis</keyword>
<sequence>MSSDMLSQFDIDRLLGGAGAALPSAGNTFGGGAQSGAVTLEQEMSVYDFRRPHRVSKERLRTLEAMYERLCKSLEAWLVSRARGHVELRLQSVEQFSFGEFALSLPTPCATYIFDVKGSGGVQGVIDVGHEFAYFLIDRLFGGGGTPSIPGRALSPVERLAVRTVGERTAQLLEEIWFDHVPLELNVTGFESSPEILQIANREDPVLVANIEVVAGQASSLLLICLPFAVLEKFFQSSGQRRVGGVAGTEREQKEARLRTERALRATPVTVAARLPQFQMSLRDLSNLAPGQVLATGIPRDAELSVMIGGRERCKGAAGRVGRRLAVRLLDQIAPPAALDEDNGG</sequence>
<keyword evidence="8" id="KW-0472">Membrane</keyword>
<evidence type="ECO:0000256" key="10">
    <source>
        <dbReference type="ARBA" id="ARBA00025044"/>
    </source>
</evidence>
<proteinExistence type="inferred from homology"/>